<dbReference type="OrthoDB" id="90120at2759"/>
<organism evidence="3 4">
    <name type="scientific">Phytophthora fragariaefolia</name>
    <dbReference type="NCBI Taxonomy" id="1490495"/>
    <lineage>
        <taxon>Eukaryota</taxon>
        <taxon>Sar</taxon>
        <taxon>Stramenopiles</taxon>
        <taxon>Oomycota</taxon>
        <taxon>Peronosporomycetes</taxon>
        <taxon>Peronosporales</taxon>
        <taxon>Peronosporaceae</taxon>
        <taxon>Phytophthora</taxon>
    </lineage>
</organism>
<dbReference type="Proteomes" id="UP001165121">
    <property type="component" value="Unassembled WGS sequence"/>
</dbReference>
<dbReference type="InterPro" id="IPR004088">
    <property type="entry name" value="KH_dom_type_1"/>
</dbReference>
<evidence type="ECO:0000259" key="2">
    <source>
        <dbReference type="SMART" id="SM00322"/>
    </source>
</evidence>
<evidence type="ECO:0000313" key="3">
    <source>
        <dbReference type="EMBL" id="GMF54018.1"/>
    </source>
</evidence>
<dbReference type="AlphaFoldDB" id="A0A9W6Y6U2"/>
<dbReference type="InterPro" id="IPR004087">
    <property type="entry name" value="KH_dom"/>
</dbReference>
<dbReference type="InterPro" id="IPR036612">
    <property type="entry name" value="KH_dom_type_1_sf"/>
</dbReference>
<comment type="caution">
    <text evidence="3">The sequence shown here is derived from an EMBL/GenBank/DDBJ whole genome shotgun (WGS) entry which is preliminary data.</text>
</comment>
<dbReference type="PANTHER" id="PTHR33987">
    <property type="entry name" value="CALCINEURIN-LIKE METALLO-PHOSPHOESTERASE SUPERFAMILY PROTEIN"/>
    <property type="match status" value="1"/>
</dbReference>
<dbReference type="Pfam" id="PF00013">
    <property type="entry name" value="KH_1"/>
    <property type="match status" value="1"/>
</dbReference>
<proteinExistence type="predicted"/>
<dbReference type="Gene3D" id="3.30.1370.10">
    <property type="entry name" value="K Homology domain, type 1"/>
    <property type="match status" value="1"/>
</dbReference>
<feature type="domain" description="K Homology" evidence="2">
    <location>
        <begin position="11"/>
        <end position="77"/>
    </location>
</feature>
<protein>
    <submittedName>
        <fullName evidence="3">Unnamed protein product</fullName>
    </submittedName>
</protein>
<dbReference type="GO" id="GO:0003723">
    <property type="term" value="F:RNA binding"/>
    <property type="evidence" value="ECO:0007669"/>
    <property type="project" value="UniProtKB-UniRule"/>
</dbReference>
<dbReference type="PANTHER" id="PTHR33987:SF1">
    <property type="entry name" value="CALCINEURIN-LIKE METALLO-PHOSPHOESTERASE SUPERFAMILY PROTEIN"/>
    <property type="match status" value="1"/>
</dbReference>
<accession>A0A9W6Y6U2</accession>
<reference evidence="3" key="1">
    <citation type="submission" date="2023-04" db="EMBL/GenBank/DDBJ databases">
        <title>Phytophthora fragariaefolia NBRC 109709.</title>
        <authorList>
            <person name="Ichikawa N."/>
            <person name="Sato H."/>
            <person name="Tonouchi N."/>
        </authorList>
    </citation>
    <scope>NUCLEOTIDE SEQUENCE</scope>
    <source>
        <strain evidence="3">NBRC 109709</strain>
    </source>
</reference>
<evidence type="ECO:0000313" key="4">
    <source>
        <dbReference type="Proteomes" id="UP001165121"/>
    </source>
</evidence>
<name>A0A9W6Y6U2_9STRA</name>
<dbReference type="Gene3D" id="3.60.21.70">
    <property type="entry name" value="PhoD-like phosphatase"/>
    <property type="match status" value="1"/>
</dbReference>
<sequence length="558" mass="62401">MSYRSTRSWPGSQSKELTIPDHVPVGAVIGKGGSNCKALRDSHGVRCIVNGDDRKVTLKGPRNGIQGAEDELVELFSSFALAKSVPTRVFDVVARDGPSCWWSFEKEKNVSSDSQVQEYPYRLQQSGRAAVAASVNESWIKDFREDDADAIMNYLKEGPPYTMKIAFGKLCFQLKSVRCANSTIAWPELQKLRNFDDFTTRWSNFCDRTSPSMVALIDELEEWMEKGVDPQHVMSVHLAGLGATSYDLKYQLVDGQWELKKAYSRRYVLGTYDTIVDNDTSFRLRAVTRDKLPENAASDIQRYLAISIPSSGDFFGTEVAVSSSAPTKLHIKGFSAKVKVCVEANGLRFSIMYLDERQKEFRLECRLSKTAKEKLSSEDNEAQILLEKVLQVLSSGSGWATTYAAVAREGWKSAGFSLCGCVSFEQIYADVKELGEPRPFPIPPRKMFVEATAEELIRRYKYGWCGGSGAASCADETGVRGCERSKLLANEDYASFVNRTPIIGIWDDHDYGINDGGKEYSYREQSQQVFLDFIGEPMDSPRRKQKVRLGCSSIITTA</sequence>
<dbReference type="SMART" id="SM00322">
    <property type="entry name" value="KH"/>
    <property type="match status" value="1"/>
</dbReference>
<dbReference type="CDD" id="cd00105">
    <property type="entry name" value="KH-I"/>
    <property type="match status" value="1"/>
</dbReference>
<keyword evidence="4" id="KW-1185">Reference proteome</keyword>
<evidence type="ECO:0000256" key="1">
    <source>
        <dbReference type="PROSITE-ProRule" id="PRU00117"/>
    </source>
</evidence>
<dbReference type="SUPFAM" id="SSF54791">
    <property type="entry name" value="Eukaryotic type KH-domain (KH-domain type I)"/>
    <property type="match status" value="1"/>
</dbReference>
<dbReference type="PROSITE" id="PS50084">
    <property type="entry name" value="KH_TYPE_1"/>
    <property type="match status" value="1"/>
</dbReference>
<dbReference type="InterPro" id="IPR038607">
    <property type="entry name" value="PhoD-like_sf"/>
</dbReference>
<dbReference type="EMBL" id="BSXT01003438">
    <property type="protein sequence ID" value="GMF54018.1"/>
    <property type="molecule type" value="Genomic_DNA"/>
</dbReference>
<gene>
    <name evidence="3" type="ORF">Pfra01_002241900</name>
</gene>
<keyword evidence="1" id="KW-0694">RNA-binding</keyword>